<protein>
    <recommendedName>
        <fullName evidence="7 8">Adenine deaminase</fullName>
        <shortName evidence="8">Adenase</shortName>
        <shortName evidence="8">Adenine aminase</shortName>
        <ecNumber evidence="3 8">3.5.4.2</ecNumber>
    </recommendedName>
</protein>
<comment type="cofactor">
    <cofactor evidence="1 8">
        <name>Mn(2+)</name>
        <dbReference type="ChEBI" id="CHEBI:29035"/>
    </cofactor>
</comment>
<dbReference type="HAMAP" id="MF_01518">
    <property type="entry name" value="Adenine_deamin"/>
    <property type="match status" value="1"/>
</dbReference>
<evidence type="ECO:0000256" key="3">
    <source>
        <dbReference type="ARBA" id="ARBA00012782"/>
    </source>
</evidence>
<evidence type="ECO:0000259" key="10">
    <source>
        <dbReference type="Pfam" id="PF13382"/>
    </source>
</evidence>
<evidence type="ECO:0000256" key="7">
    <source>
        <dbReference type="ARBA" id="ARBA00069718"/>
    </source>
</evidence>
<dbReference type="EC" id="3.5.4.2" evidence="3 8"/>
<dbReference type="NCBIfam" id="TIGR01178">
    <property type="entry name" value="ade"/>
    <property type="match status" value="1"/>
</dbReference>
<evidence type="ECO:0000256" key="8">
    <source>
        <dbReference type="HAMAP-Rule" id="MF_01518"/>
    </source>
</evidence>
<dbReference type="Gene3D" id="2.30.40.10">
    <property type="entry name" value="Urease, subunit C, domain 1"/>
    <property type="match status" value="1"/>
</dbReference>
<dbReference type="Proteomes" id="UP001077662">
    <property type="component" value="Unassembled WGS sequence"/>
</dbReference>
<dbReference type="RefSeq" id="WP_258434551.1">
    <property type="nucleotide sequence ID" value="NZ_JANSGW010000037.1"/>
</dbReference>
<dbReference type="InterPro" id="IPR026912">
    <property type="entry name" value="Adenine_deam_C"/>
</dbReference>
<accession>A0AAP3DK12</accession>
<dbReference type="SUPFAM" id="SSF51556">
    <property type="entry name" value="Metallo-dependent hydrolases"/>
    <property type="match status" value="1"/>
</dbReference>
<dbReference type="GO" id="GO:0006146">
    <property type="term" value="P:adenine catabolic process"/>
    <property type="evidence" value="ECO:0007669"/>
    <property type="project" value="InterPro"/>
</dbReference>
<feature type="domain" description="Amidohydrolase-related" evidence="9">
    <location>
        <begin position="68"/>
        <end position="351"/>
    </location>
</feature>
<dbReference type="Pfam" id="PF13382">
    <property type="entry name" value="Adenine_deam_C"/>
    <property type="match status" value="1"/>
</dbReference>
<comment type="catalytic activity">
    <reaction evidence="6 8">
        <text>adenine + H2O + H(+) = hypoxanthine + NH4(+)</text>
        <dbReference type="Rhea" id="RHEA:23688"/>
        <dbReference type="ChEBI" id="CHEBI:15377"/>
        <dbReference type="ChEBI" id="CHEBI:15378"/>
        <dbReference type="ChEBI" id="CHEBI:16708"/>
        <dbReference type="ChEBI" id="CHEBI:17368"/>
        <dbReference type="ChEBI" id="CHEBI:28938"/>
        <dbReference type="EC" id="3.5.4.2"/>
    </reaction>
</comment>
<evidence type="ECO:0000256" key="2">
    <source>
        <dbReference type="ARBA" id="ARBA00006773"/>
    </source>
</evidence>
<evidence type="ECO:0000313" key="11">
    <source>
        <dbReference type="EMBL" id="MCZ0809528.1"/>
    </source>
</evidence>
<comment type="caution">
    <text evidence="11">The sequence shown here is derived from an EMBL/GenBank/DDBJ whole genome shotgun (WGS) entry which is preliminary data.</text>
</comment>
<dbReference type="CDD" id="cd01295">
    <property type="entry name" value="AdeC"/>
    <property type="match status" value="1"/>
</dbReference>
<dbReference type="PANTHER" id="PTHR11113">
    <property type="entry name" value="N-ACETYLGLUCOSAMINE-6-PHOSPHATE DEACETYLASE"/>
    <property type="match status" value="1"/>
</dbReference>
<evidence type="ECO:0000256" key="6">
    <source>
        <dbReference type="ARBA" id="ARBA00047720"/>
    </source>
</evidence>
<evidence type="ECO:0000256" key="1">
    <source>
        <dbReference type="ARBA" id="ARBA00001936"/>
    </source>
</evidence>
<reference evidence="11" key="1">
    <citation type="submission" date="2022-09" db="EMBL/GenBank/DDBJ databases">
        <title>Genome analysis and characterization of larvicidal activity of Brevibacillus strains.</title>
        <authorList>
            <person name="Patrusheva E.V."/>
            <person name="Izotova A.O."/>
            <person name="Toshchakov S.V."/>
            <person name="Sineoky S.P."/>
        </authorList>
    </citation>
    <scope>NUCLEOTIDE SEQUENCE</scope>
    <source>
        <strain evidence="11">VKPM_B-13247</strain>
    </source>
</reference>
<dbReference type="InterPro" id="IPR011059">
    <property type="entry name" value="Metal-dep_hydrolase_composite"/>
</dbReference>
<evidence type="ECO:0000313" key="12">
    <source>
        <dbReference type="Proteomes" id="UP001077662"/>
    </source>
</evidence>
<evidence type="ECO:0000256" key="4">
    <source>
        <dbReference type="ARBA" id="ARBA00022801"/>
    </source>
</evidence>
<dbReference type="GO" id="GO:0000034">
    <property type="term" value="F:adenine deaminase activity"/>
    <property type="evidence" value="ECO:0007669"/>
    <property type="project" value="UniProtKB-UniRule"/>
</dbReference>
<dbReference type="EMBL" id="JAPTNE010000037">
    <property type="protein sequence ID" value="MCZ0809528.1"/>
    <property type="molecule type" value="Genomic_DNA"/>
</dbReference>
<dbReference type="InterPro" id="IPR006680">
    <property type="entry name" value="Amidohydro-rel"/>
</dbReference>
<dbReference type="InterPro" id="IPR006679">
    <property type="entry name" value="Adenine_deam"/>
</dbReference>
<dbReference type="Pfam" id="PF01979">
    <property type="entry name" value="Amidohydro_1"/>
    <property type="match status" value="1"/>
</dbReference>
<evidence type="ECO:0000256" key="5">
    <source>
        <dbReference type="ARBA" id="ARBA00023211"/>
    </source>
</evidence>
<dbReference type="PANTHER" id="PTHR11113:SF2">
    <property type="entry name" value="ADENINE DEAMINASE"/>
    <property type="match status" value="1"/>
</dbReference>
<organism evidence="11 12">
    <name type="scientific">Brevibacillus laterosporus</name>
    <name type="common">Bacillus laterosporus</name>
    <dbReference type="NCBI Taxonomy" id="1465"/>
    <lineage>
        <taxon>Bacteria</taxon>
        <taxon>Bacillati</taxon>
        <taxon>Bacillota</taxon>
        <taxon>Bacilli</taxon>
        <taxon>Bacillales</taxon>
        <taxon>Paenibacillaceae</taxon>
        <taxon>Brevibacillus</taxon>
    </lineage>
</organism>
<dbReference type="InterPro" id="IPR032466">
    <property type="entry name" value="Metal_Hydrolase"/>
</dbReference>
<proteinExistence type="inferred from homology"/>
<evidence type="ECO:0000259" key="9">
    <source>
        <dbReference type="Pfam" id="PF01979"/>
    </source>
</evidence>
<dbReference type="AlphaFoldDB" id="A0AAP3DK12"/>
<dbReference type="FunFam" id="3.20.20.140:FF:000016">
    <property type="entry name" value="Adenine deaminase"/>
    <property type="match status" value="1"/>
</dbReference>
<gene>
    <name evidence="8 11" type="primary">ade</name>
    <name evidence="11" type="ORF">O0554_21930</name>
</gene>
<sequence>MNIQPSALQKRIQAASKHAKADLVIKNGKIINVFTGEIVEADVAITDGVIIGIGAYEGKDVWDAKGKYIAPGFIDGHVHIESSMVTPTQFAEIVLPHGVTTVVCDPHEIANVSGAAGISYMLDASEGLDLDVYVMLPSCVPATSFEHSGAKLYAKDLAPFYHHPRVLGLAEVMDYPAVMSGSDDMVRKIADARQHGKKLDGHLAGLSKDAINVYMTAGIRTDHEAVTLQDAKERLQLGMYLLIREGSAAKDLKNLISVVNERTAARCLFCTDDKHLDDLFKEGSIDYSIRLAIQCGVDPITAIRMATLTAAECYGLTEKGAVAPGYIADLVIMDNLEQVSITDVWKNGKQVAKNGRYEGNISTPANVPATITNSVRITPVTERELQLPITKKKAHIIGVIPNSIVTEHLIEDVDIANGFFQTSIDRDLAKMAVVERHHQTGHIGVGIVKGFGLRSGAMATTIAHDSHNIITVGTNDQDMLTAIKTLEEMQGGLVIVENGKVLASLSLEIAGLMTRRPAERVMAELDQLDKALLRIGASQEFSQFLTLSFLALPVIPTLKLTDMGLFDVKQFVHMDVSVDERELVISNK</sequence>
<dbReference type="Gene3D" id="3.20.20.140">
    <property type="entry name" value="Metal-dependent hydrolases"/>
    <property type="match status" value="1"/>
</dbReference>
<dbReference type="SUPFAM" id="SSF51338">
    <property type="entry name" value="Composite domain of metallo-dependent hydrolases"/>
    <property type="match status" value="1"/>
</dbReference>
<keyword evidence="5 8" id="KW-0464">Manganese</keyword>
<name>A0AAP3DK12_BRELA</name>
<feature type="domain" description="Adenine deaminase C-terminal" evidence="10">
    <location>
        <begin position="404"/>
        <end position="571"/>
    </location>
</feature>
<comment type="similarity">
    <text evidence="2 8">Belongs to the metallo-dependent hydrolases superfamily. Adenine deaminase family.</text>
</comment>
<keyword evidence="4 8" id="KW-0378">Hydrolase</keyword>